<keyword evidence="5" id="KW-0479">Metal-binding</keyword>
<dbReference type="eggNOG" id="COG2816">
    <property type="taxonomic scope" value="Bacteria"/>
</dbReference>
<comment type="similarity">
    <text evidence="3">Belongs to the Nudix hydrolase family. NudC subfamily.</text>
</comment>
<dbReference type="PROSITE" id="PS51462">
    <property type="entry name" value="NUDIX"/>
    <property type="match status" value="1"/>
</dbReference>
<proteinExistence type="inferred from homology"/>
<dbReference type="EC" id="3.6.1.22" evidence="4"/>
<dbReference type="Pfam" id="PF09297">
    <property type="entry name" value="Zn_ribbon_NUD"/>
    <property type="match status" value="1"/>
</dbReference>
<dbReference type="GO" id="GO:0046872">
    <property type="term" value="F:metal ion binding"/>
    <property type="evidence" value="ECO:0007669"/>
    <property type="project" value="UniProtKB-KW"/>
</dbReference>
<evidence type="ECO:0000313" key="11">
    <source>
        <dbReference type="EMBL" id="ABP52672.1"/>
    </source>
</evidence>
<dbReference type="InterPro" id="IPR015375">
    <property type="entry name" value="NADH_PPase-like_N"/>
</dbReference>
<comment type="cofactor">
    <cofactor evidence="2">
        <name>Zn(2+)</name>
        <dbReference type="ChEBI" id="CHEBI:29105"/>
    </cofactor>
</comment>
<dbReference type="STRING" id="369723.Strop_0187"/>
<evidence type="ECO:0000256" key="4">
    <source>
        <dbReference type="ARBA" id="ARBA00012381"/>
    </source>
</evidence>
<evidence type="ECO:0000256" key="6">
    <source>
        <dbReference type="ARBA" id="ARBA00022801"/>
    </source>
</evidence>
<dbReference type="InterPro" id="IPR020084">
    <property type="entry name" value="NUDIX_hydrolase_CS"/>
</dbReference>
<dbReference type="GO" id="GO:0035529">
    <property type="term" value="F:NADH pyrophosphatase activity"/>
    <property type="evidence" value="ECO:0007669"/>
    <property type="project" value="TreeGrafter"/>
</dbReference>
<protein>
    <recommendedName>
        <fullName evidence="4">NAD(+) diphosphatase</fullName>
        <ecNumber evidence="4">3.6.1.22</ecNumber>
    </recommendedName>
</protein>
<dbReference type="AlphaFoldDB" id="A4X1C2"/>
<evidence type="ECO:0000256" key="1">
    <source>
        <dbReference type="ARBA" id="ARBA00001946"/>
    </source>
</evidence>
<feature type="domain" description="Nudix hydrolase" evidence="10">
    <location>
        <begin position="186"/>
        <end position="322"/>
    </location>
</feature>
<sequence length="331" mass="35020">MSPPPILACRCWRATVGSMREDDVALAYGGGWVDRAGALRADPDRLATLLGAVDTRVLPLWQDRCLVNGTAPVRLSGEAAARAHVAARETVFLGFAAGRAVFAVDLSELAEDAALAAVGATRVVDVRGLVGPLSPAEAAIQAYARGLLHWHRQQRYCGTCGGSTSVQDAGHARRCADPTCARLYFPRIEPAIIVLVETAGSPGRCLLARHAGAAEGAFSTLAGFVEVGETLEDAVRREVAEEAGVVVTDVAYQGSQAWPFPAGLMVGFRATAVSDEIRVDGVELLEARWFTRAELRQRAAVGHPLGRLDSIGHHLLSSWLAEDEAAASAPR</sequence>
<dbReference type="GO" id="GO:0006742">
    <property type="term" value="P:NADP+ catabolic process"/>
    <property type="evidence" value="ECO:0007669"/>
    <property type="project" value="TreeGrafter"/>
</dbReference>
<dbReference type="InterPro" id="IPR050241">
    <property type="entry name" value="NAD-cap_RNA_hydrolase_NudC"/>
</dbReference>
<gene>
    <name evidence="11" type="ordered locus">Strop_0187</name>
</gene>
<dbReference type="KEGG" id="stp:Strop_0187"/>
<accession>A4X1C2</accession>
<evidence type="ECO:0000256" key="5">
    <source>
        <dbReference type="ARBA" id="ARBA00022723"/>
    </source>
</evidence>
<dbReference type="InterPro" id="IPR000086">
    <property type="entry name" value="NUDIX_hydrolase_dom"/>
</dbReference>
<dbReference type="InterPro" id="IPR015376">
    <property type="entry name" value="Znr_NADH_PPase"/>
</dbReference>
<organism evidence="11 12">
    <name type="scientific">Salinispora tropica (strain ATCC BAA-916 / DSM 44818 / JCM 13857 / NBRC 105044 / CNB-440)</name>
    <dbReference type="NCBI Taxonomy" id="369723"/>
    <lineage>
        <taxon>Bacteria</taxon>
        <taxon>Bacillati</taxon>
        <taxon>Actinomycetota</taxon>
        <taxon>Actinomycetes</taxon>
        <taxon>Micromonosporales</taxon>
        <taxon>Micromonosporaceae</taxon>
        <taxon>Salinispora</taxon>
    </lineage>
</organism>
<dbReference type="EMBL" id="CP000667">
    <property type="protein sequence ID" value="ABP52672.1"/>
    <property type="molecule type" value="Genomic_DNA"/>
</dbReference>
<evidence type="ECO:0000256" key="9">
    <source>
        <dbReference type="ARBA" id="ARBA00023679"/>
    </source>
</evidence>
<dbReference type="Gene3D" id="3.90.79.10">
    <property type="entry name" value="Nucleoside Triphosphate Pyrophosphohydrolase"/>
    <property type="match status" value="1"/>
</dbReference>
<reference evidence="12" key="1">
    <citation type="journal article" date="2007" name="Proc. Natl. Acad. Sci. U.S.A.">
        <title>Genome sequencing reveals complex secondary metabolome in the marine actinomycete Salinispora tropica.</title>
        <authorList>
            <person name="Udwary D.W."/>
            <person name="Zeigler L."/>
            <person name="Asolkar R.N."/>
            <person name="Singan V."/>
            <person name="Lapidus A."/>
            <person name="Fenical W."/>
            <person name="Jensen P.R."/>
            <person name="Moore B.S."/>
        </authorList>
    </citation>
    <scope>NUCLEOTIDE SEQUENCE [LARGE SCALE GENOMIC DNA]</scope>
    <source>
        <strain evidence="12">ATCC BAA-916 / DSM 44818 / CNB-440</strain>
    </source>
</reference>
<evidence type="ECO:0000256" key="3">
    <source>
        <dbReference type="ARBA" id="ARBA00009595"/>
    </source>
</evidence>
<dbReference type="SUPFAM" id="SSF55811">
    <property type="entry name" value="Nudix"/>
    <property type="match status" value="1"/>
</dbReference>
<evidence type="ECO:0000256" key="7">
    <source>
        <dbReference type="ARBA" id="ARBA00022842"/>
    </source>
</evidence>
<keyword evidence="8" id="KW-0520">NAD</keyword>
<dbReference type="GO" id="GO:0019677">
    <property type="term" value="P:NAD+ catabolic process"/>
    <property type="evidence" value="ECO:0007669"/>
    <property type="project" value="TreeGrafter"/>
</dbReference>
<keyword evidence="12" id="KW-1185">Reference proteome</keyword>
<dbReference type="Pfam" id="PF09296">
    <property type="entry name" value="NUDIX-like"/>
    <property type="match status" value="1"/>
</dbReference>
<evidence type="ECO:0000256" key="2">
    <source>
        <dbReference type="ARBA" id="ARBA00001947"/>
    </source>
</evidence>
<evidence type="ECO:0000256" key="8">
    <source>
        <dbReference type="ARBA" id="ARBA00023027"/>
    </source>
</evidence>
<evidence type="ECO:0000313" key="12">
    <source>
        <dbReference type="Proteomes" id="UP000000235"/>
    </source>
</evidence>
<dbReference type="Gene3D" id="3.90.79.20">
    <property type="match status" value="1"/>
</dbReference>
<dbReference type="GO" id="GO:0005829">
    <property type="term" value="C:cytosol"/>
    <property type="evidence" value="ECO:0007669"/>
    <property type="project" value="TreeGrafter"/>
</dbReference>
<dbReference type="InterPro" id="IPR015797">
    <property type="entry name" value="NUDIX_hydrolase-like_dom_sf"/>
</dbReference>
<dbReference type="Proteomes" id="UP000000235">
    <property type="component" value="Chromosome"/>
</dbReference>
<dbReference type="PANTHER" id="PTHR42904:SF6">
    <property type="entry name" value="NAD-CAPPED RNA HYDROLASE NUDT12"/>
    <property type="match status" value="1"/>
</dbReference>
<dbReference type="InterPro" id="IPR049734">
    <property type="entry name" value="NudC-like_C"/>
</dbReference>
<dbReference type="Pfam" id="PF00293">
    <property type="entry name" value="NUDIX"/>
    <property type="match status" value="1"/>
</dbReference>
<dbReference type="NCBIfam" id="NF001299">
    <property type="entry name" value="PRK00241.1"/>
    <property type="match status" value="1"/>
</dbReference>
<comment type="cofactor">
    <cofactor evidence="1">
        <name>Mg(2+)</name>
        <dbReference type="ChEBI" id="CHEBI:18420"/>
    </cofactor>
</comment>
<dbReference type="CDD" id="cd03429">
    <property type="entry name" value="NUDIX_NADH_pyrophosphatase_Nudt13"/>
    <property type="match status" value="1"/>
</dbReference>
<keyword evidence="6 11" id="KW-0378">Hydrolase</keyword>
<comment type="catalytic activity">
    <reaction evidence="9">
        <text>a 5'-end NAD(+)-phospho-ribonucleoside in mRNA + H2O = a 5'-end phospho-adenosine-phospho-ribonucleoside in mRNA + beta-nicotinamide D-ribonucleotide + 2 H(+)</text>
        <dbReference type="Rhea" id="RHEA:60876"/>
        <dbReference type="Rhea" id="RHEA-COMP:15698"/>
        <dbReference type="Rhea" id="RHEA-COMP:15719"/>
        <dbReference type="ChEBI" id="CHEBI:14649"/>
        <dbReference type="ChEBI" id="CHEBI:15377"/>
        <dbReference type="ChEBI" id="CHEBI:15378"/>
        <dbReference type="ChEBI" id="CHEBI:144029"/>
        <dbReference type="ChEBI" id="CHEBI:144051"/>
    </reaction>
    <physiologicalReaction direction="left-to-right" evidence="9">
        <dbReference type="Rhea" id="RHEA:60877"/>
    </physiologicalReaction>
</comment>
<dbReference type="PROSITE" id="PS00893">
    <property type="entry name" value="NUDIX_BOX"/>
    <property type="match status" value="1"/>
</dbReference>
<evidence type="ECO:0000259" key="10">
    <source>
        <dbReference type="PROSITE" id="PS51462"/>
    </source>
</evidence>
<keyword evidence="7" id="KW-0460">Magnesium</keyword>
<name>A4X1C2_SALTO</name>
<dbReference type="PANTHER" id="PTHR42904">
    <property type="entry name" value="NUDIX HYDROLASE, NUDC SUBFAMILY"/>
    <property type="match status" value="1"/>
</dbReference>
<dbReference type="HOGENOM" id="CLU_037162_0_4_11"/>